<dbReference type="GO" id="GO:0004590">
    <property type="term" value="F:orotidine-5'-phosphate decarboxylase activity"/>
    <property type="evidence" value="ECO:0007669"/>
    <property type="project" value="UniProtKB-UniRule"/>
</dbReference>
<evidence type="ECO:0000256" key="6">
    <source>
        <dbReference type="ARBA" id="ARBA00049157"/>
    </source>
</evidence>
<dbReference type="InterPro" id="IPR013785">
    <property type="entry name" value="Aldolase_TIM"/>
</dbReference>
<keyword evidence="5 7" id="KW-0456">Lyase</keyword>
<dbReference type="PANTHER" id="PTHR43375:SF1">
    <property type="entry name" value="OROTIDINE 5'-PHOSPHATE DECARBOXYLASE"/>
    <property type="match status" value="1"/>
</dbReference>
<evidence type="ECO:0000256" key="1">
    <source>
        <dbReference type="ARBA" id="ARBA00004861"/>
    </source>
</evidence>
<organism evidence="9 10">
    <name type="scientific">Candidatus Gottesmanbacteria bacterium RIFCSPHIGHO2_01_FULL_40_15</name>
    <dbReference type="NCBI Taxonomy" id="1798376"/>
    <lineage>
        <taxon>Bacteria</taxon>
        <taxon>Candidatus Gottesmaniibacteriota</taxon>
    </lineage>
</organism>
<evidence type="ECO:0000256" key="4">
    <source>
        <dbReference type="ARBA" id="ARBA00022975"/>
    </source>
</evidence>
<evidence type="ECO:0000256" key="5">
    <source>
        <dbReference type="ARBA" id="ARBA00023239"/>
    </source>
</evidence>
<dbReference type="EMBL" id="MFJF01000016">
    <property type="protein sequence ID" value="OGG06370.1"/>
    <property type="molecule type" value="Genomic_DNA"/>
</dbReference>
<dbReference type="GO" id="GO:0006207">
    <property type="term" value="P:'de novo' pyrimidine nucleobase biosynthetic process"/>
    <property type="evidence" value="ECO:0007669"/>
    <property type="project" value="InterPro"/>
</dbReference>
<dbReference type="EC" id="4.1.1.23" evidence="7"/>
<comment type="pathway">
    <text evidence="1 7">Pyrimidine metabolism; UMP biosynthesis via de novo pathway; UMP from orotate: step 2/2.</text>
</comment>
<feature type="domain" description="Orotidine 5'-phosphate decarboxylase" evidence="8">
    <location>
        <begin position="17"/>
        <end position="257"/>
    </location>
</feature>
<protein>
    <recommendedName>
        <fullName evidence="7">Orotidine 5'-phosphate decarboxylase</fullName>
        <ecNumber evidence="7">4.1.1.23</ecNumber>
    </recommendedName>
    <alternativeName>
        <fullName evidence="7">OMP decarboxylase</fullName>
        <shortName evidence="7">OMPDCase</shortName>
        <shortName evidence="7">OMPdecase</shortName>
    </alternativeName>
</protein>
<evidence type="ECO:0000259" key="8">
    <source>
        <dbReference type="SMART" id="SM00934"/>
    </source>
</evidence>
<evidence type="ECO:0000256" key="7">
    <source>
        <dbReference type="HAMAP-Rule" id="MF_01215"/>
    </source>
</evidence>
<dbReference type="Gene3D" id="3.20.20.70">
    <property type="entry name" value="Aldolase class I"/>
    <property type="match status" value="1"/>
</dbReference>
<dbReference type="Pfam" id="PF00215">
    <property type="entry name" value="OMPdecase"/>
    <property type="match status" value="1"/>
</dbReference>
<keyword evidence="3 7" id="KW-0210">Decarboxylase</keyword>
<dbReference type="UniPathway" id="UPA00070">
    <property type="reaction ID" value="UER00120"/>
</dbReference>
<feature type="active site" description="Proton donor" evidence="7">
    <location>
        <position position="97"/>
    </location>
</feature>
<proteinExistence type="inferred from homology"/>
<evidence type="ECO:0000256" key="3">
    <source>
        <dbReference type="ARBA" id="ARBA00022793"/>
    </source>
</evidence>
<dbReference type="Proteomes" id="UP000177354">
    <property type="component" value="Unassembled WGS sequence"/>
</dbReference>
<name>A0A1F5Z1N2_9BACT</name>
<evidence type="ECO:0000313" key="10">
    <source>
        <dbReference type="Proteomes" id="UP000177354"/>
    </source>
</evidence>
<dbReference type="NCBIfam" id="TIGR02127">
    <property type="entry name" value="pyrF_sub2"/>
    <property type="match status" value="1"/>
</dbReference>
<dbReference type="AlphaFoldDB" id="A0A1F5Z1N2"/>
<dbReference type="SMART" id="SM00934">
    <property type="entry name" value="OMPdecase"/>
    <property type="match status" value="1"/>
</dbReference>
<dbReference type="SUPFAM" id="SSF51366">
    <property type="entry name" value="Ribulose-phoshate binding barrel"/>
    <property type="match status" value="1"/>
</dbReference>
<comment type="caution">
    <text evidence="9">The sequence shown here is derived from an EMBL/GenBank/DDBJ whole genome shotgun (WGS) entry which is preliminary data.</text>
</comment>
<keyword evidence="4 7" id="KW-0665">Pyrimidine biosynthesis</keyword>
<gene>
    <name evidence="7" type="primary">pyrF</name>
    <name evidence="9" type="ORF">A2777_04685</name>
</gene>
<dbReference type="InterPro" id="IPR011995">
    <property type="entry name" value="OMPdecase_type-2"/>
</dbReference>
<dbReference type="InterPro" id="IPR011060">
    <property type="entry name" value="RibuloseP-bd_barrel"/>
</dbReference>
<evidence type="ECO:0000256" key="2">
    <source>
        <dbReference type="ARBA" id="ARBA00008847"/>
    </source>
</evidence>
<sequence length="272" mass="30279">MTFKDKLKNLTLKNNSLLCIGLDTDLDKLPVHLKKQKHPQFEFNKAVIDATFDLVCSFKPNIAFYEAQNMSGLLQLKFTLDHIKKNYPEIPVILDAKRGDIGNSNTGYAKLVFDYLNADAVTVHPFLGKQSLAPFLDRKDKGIFILCRTSNEGGGEFQDLKVNSRPLYQIIAQHVIDDWNKNDNCALVVGATYPAELEIVRRLANDMPLLIPGVGVQGGDLEKTVKAGVDKDGRNAVINSSRGIIFASQGEDFADAARQQALNLKNQINNYR</sequence>
<dbReference type="CDD" id="cd04725">
    <property type="entry name" value="OMP_decarboxylase_like"/>
    <property type="match status" value="1"/>
</dbReference>
<dbReference type="GO" id="GO:0044205">
    <property type="term" value="P:'de novo' UMP biosynthetic process"/>
    <property type="evidence" value="ECO:0007669"/>
    <property type="project" value="UniProtKB-UniRule"/>
</dbReference>
<reference evidence="9 10" key="1">
    <citation type="journal article" date="2016" name="Nat. Commun.">
        <title>Thousands of microbial genomes shed light on interconnected biogeochemical processes in an aquifer system.</title>
        <authorList>
            <person name="Anantharaman K."/>
            <person name="Brown C.T."/>
            <person name="Hug L.A."/>
            <person name="Sharon I."/>
            <person name="Castelle C.J."/>
            <person name="Probst A.J."/>
            <person name="Thomas B.C."/>
            <person name="Singh A."/>
            <person name="Wilkins M.J."/>
            <person name="Karaoz U."/>
            <person name="Brodie E.L."/>
            <person name="Williams K.H."/>
            <person name="Hubbard S.S."/>
            <person name="Banfield J.F."/>
        </authorList>
    </citation>
    <scope>NUCLEOTIDE SEQUENCE [LARGE SCALE GENOMIC DNA]</scope>
</reference>
<comment type="catalytic activity">
    <reaction evidence="6 7">
        <text>orotidine 5'-phosphate + H(+) = UMP + CO2</text>
        <dbReference type="Rhea" id="RHEA:11596"/>
        <dbReference type="ChEBI" id="CHEBI:15378"/>
        <dbReference type="ChEBI" id="CHEBI:16526"/>
        <dbReference type="ChEBI" id="CHEBI:57538"/>
        <dbReference type="ChEBI" id="CHEBI:57865"/>
        <dbReference type="EC" id="4.1.1.23"/>
    </reaction>
</comment>
<accession>A0A1F5Z1N2</accession>
<dbReference type="HAMAP" id="MF_01215">
    <property type="entry name" value="OMPdecase_type2"/>
    <property type="match status" value="1"/>
</dbReference>
<comment type="similarity">
    <text evidence="2 7">Belongs to the OMP decarboxylase family. Type 2 subfamily.</text>
</comment>
<dbReference type="PANTHER" id="PTHR43375">
    <property type="entry name" value="OROTIDINE 5'-PHOSPHATE DECARBOXYLASE"/>
    <property type="match status" value="1"/>
</dbReference>
<evidence type="ECO:0000313" key="9">
    <source>
        <dbReference type="EMBL" id="OGG06370.1"/>
    </source>
</evidence>
<dbReference type="InterPro" id="IPR001754">
    <property type="entry name" value="OMPdeCOase_dom"/>
</dbReference>